<name>A0AAN4HB64_BACTU</name>
<accession>A0AAN4HB64</accession>
<proteinExistence type="predicted"/>
<dbReference type="Proteomes" id="UP000013487">
    <property type="component" value="Unassembled WGS sequence"/>
</dbReference>
<protein>
    <recommendedName>
        <fullName evidence="1">Replication-associated protein ORF2/G2P domain-containing protein</fullName>
    </recommendedName>
</protein>
<dbReference type="InterPro" id="IPR056906">
    <property type="entry name" value="ORF2/G2P_dom"/>
</dbReference>
<dbReference type="AlphaFoldDB" id="A0AAN4HB64"/>
<evidence type="ECO:0000313" key="3">
    <source>
        <dbReference type="Proteomes" id="UP000013487"/>
    </source>
</evidence>
<feature type="domain" description="Replication-associated protein ORF2/G2P" evidence="1">
    <location>
        <begin position="93"/>
        <end position="201"/>
    </location>
</feature>
<dbReference type="Pfam" id="PF23343">
    <property type="entry name" value="REP_ORF2-G2P"/>
    <property type="match status" value="1"/>
</dbReference>
<evidence type="ECO:0000313" key="2">
    <source>
        <dbReference type="EMBL" id="ERH96447.1"/>
    </source>
</evidence>
<sequence>MDGRDDIKLWPDATVKVTKMNHIVEVQHMKKMNRTCSIKKLNKDEYVDINTGEIGTFEHIENRQESYNSLRQTFKKLRYLINQNFTGKGNELHITLTYAENMTDTKQLYVDFDKFMKKLKYHFKHDTKYNLPKSSLDYLCVVEPQERGAWHCHLLLRINELNKNCYIDNQILATLWGQGFVKIKSMKDIDNIGAYLSAYLADVELTDNVSAKAFAEDGRVVKKVVDGEEKKFIKGGRLHMYPPGMNLYRKSKGILLPDRDEMLFRDIKKVVGSAQPHYWKSYHIENENFENTITFLQYNTKRKN</sequence>
<comment type="caution">
    <text evidence="2">The sequence shown here is derived from an EMBL/GenBank/DDBJ whole genome shotgun (WGS) entry which is preliminary data.</text>
</comment>
<evidence type="ECO:0000259" key="1">
    <source>
        <dbReference type="Pfam" id="PF23343"/>
    </source>
</evidence>
<organism evidence="2 3">
    <name type="scientific">Bacillus thuringiensis T01-328</name>
    <dbReference type="NCBI Taxonomy" id="1324966"/>
    <lineage>
        <taxon>Bacteria</taxon>
        <taxon>Bacillati</taxon>
        <taxon>Bacillota</taxon>
        <taxon>Bacilli</taxon>
        <taxon>Bacillales</taxon>
        <taxon>Bacillaceae</taxon>
        <taxon>Bacillus</taxon>
        <taxon>Bacillus cereus group</taxon>
    </lineage>
</organism>
<dbReference type="EMBL" id="ARXZ02000096">
    <property type="protein sequence ID" value="ERH96447.1"/>
    <property type="molecule type" value="Genomic_DNA"/>
</dbReference>
<gene>
    <name evidence="2" type="ORF">BTCBT_007415</name>
</gene>
<reference evidence="2 3" key="1">
    <citation type="journal article" date="2013" name="Genome Announc.">
        <title>Draft Genome Sequence of Bacillus thuringiensis var. thuringiensis Strain T01-328, a Brazilian Isolate That Produces a Soluble Pesticide Protein, Cry1Ia.</title>
        <authorList>
            <person name="Varani A.M."/>
            <person name="Lemos M.V."/>
            <person name="Fernandes C.C."/>
            <person name="Lemos E.G."/>
            <person name="Alves E.C."/>
            <person name="Desiderio J.A."/>
        </authorList>
    </citation>
    <scope>NUCLEOTIDE SEQUENCE [LARGE SCALE GENOMIC DNA]</scope>
    <source>
        <strain evidence="2 3">T01-328</strain>
    </source>
</reference>